<dbReference type="Pfam" id="PF09906">
    <property type="entry name" value="DUF2135"/>
    <property type="match status" value="1"/>
</dbReference>
<dbReference type="InterPro" id="IPR011990">
    <property type="entry name" value="TPR-like_helical_dom_sf"/>
</dbReference>
<evidence type="ECO:0000313" key="4">
    <source>
        <dbReference type="Proteomes" id="UP000219559"/>
    </source>
</evidence>
<dbReference type="Gene3D" id="2.60.120.380">
    <property type="match status" value="1"/>
</dbReference>
<reference evidence="3 4" key="1">
    <citation type="submission" date="2017-04" db="EMBL/GenBank/DDBJ databases">
        <title>A new member of the family Flavobacteriaceae isolated from ascidians.</title>
        <authorList>
            <person name="Chen L."/>
        </authorList>
    </citation>
    <scope>NUCLEOTIDE SEQUENCE [LARGE SCALE GENOMIC DNA]</scope>
    <source>
        <strain evidence="3 4">HQA918</strain>
    </source>
</reference>
<dbReference type="InterPro" id="IPR008969">
    <property type="entry name" value="CarboxyPept-like_regulatory"/>
</dbReference>
<evidence type="ECO:0000313" key="3">
    <source>
        <dbReference type="EMBL" id="PCE63103.1"/>
    </source>
</evidence>
<dbReference type="SUPFAM" id="SSF48452">
    <property type="entry name" value="TPR-like"/>
    <property type="match status" value="1"/>
</dbReference>
<dbReference type="PANTHER" id="PTHR45737:SF6">
    <property type="entry name" value="VON WILLEBRAND FACTOR A DOMAIN-CONTAINING PROTEIN 5A"/>
    <property type="match status" value="1"/>
</dbReference>
<comment type="caution">
    <text evidence="3">The sequence shown here is derived from an EMBL/GenBank/DDBJ whole genome shotgun (WGS) entry which is preliminary data.</text>
</comment>
<dbReference type="PANTHER" id="PTHR45737">
    <property type="entry name" value="VON WILLEBRAND FACTOR A DOMAIN-CONTAINING PROTEIN 5A"/>
    <property type="match status" value="1"/>
</dbReference>
<feature type="domain" description="VIT" evidence="2">
    <location>
        <begin position="18"/>
        <end position="146"/>
    </location>
</feature>
<protein>
    <recommendedName>
        <fullName evidence="2">VIT domain-containing protein</fullName>
    </recommendedName>
</protein>
<dbReference type="OrthoDB" id="266279at2"/>
<feature type="compositionally biased region" description="Polar residues" evidence="1">
    <location>
        <begin position="590"/>
        <end position="616"/>
    </location>
</feature>
<dbReference type="Gene3D" id="3.40.50.410">
    <property type="entry name" value="von Willebrand factor, type A domain"/>
    <property type="match status" value="1"/>
</dbReference>
<evidence type="ECO:0000259" key="2">
    <source>
        <dbReference type="PROSITE" id="PS51468"/>
    </source>
</evidence>
<dbReference type="SUPFAM" id="SSF53300">
    <property type="entry name" value="vWA-like"/>
    <property type="match status" value="1"/>
</dbReference>
<dbReference type="InterPro" id="IPR037066">
    <property type="entry name" value="Plug_dom_sf"/>
</dbReference>
<dbReference type="Proteomes" id="UP000219559">
    <property type="component" value="Unassembled WGS sequence"/>
</dbReference>
<sequence>MPKKSFIFLFFIVVKVLAQEPIQLKTKDSISLKLAKLEIDVSIVGNFARTTYDMQFYNGLDRTLEGELEFPLGEGQAVSHFAMEVNGTLRNAVVVEKELARVAFESTVRQNIDPAFLEKTEGNNYKARVYPILPKKYKRIVLSFEQELATFDQNHIYELPLGLKDSLDFFSIKIEVYKSQDMPKVINSIYKNFFFKEKNGFFLADTQLVNHKPKNPVVIEIPSFNNSSSLMTYRDYFHITDKIKTKSRLKPKPKRITLLWDASYSQKSRKLKSELEVLGAYLEYLRDVEIEFISFSNSILERTIVRIKNGDWEQLKNTIEKITYDGGTSFNVLGRHSKSDEILLFSDGLSNLGNFPKIYKKAVYTINSSISANHELLESIATASGGSYVNMVNMPYKEAVKALKSETFQYLGVVSNKAVFELYPKTRTNVHENFSVSGRFRKNTELELLFGYQGKITERVKVPIQKSQNNQLVRRLWAKQKLNYLNLDKKENKEHIISHGKEYHLITDYTSMLILDRIEDYVRYRIEPPNELKGEYKDLIGNLEEEEAEKSEALKFRKESLLDEYRVVQDWYNTNYPIKKTKSPKKDSSVHSTLPRSVNNPNDSNLSGETRPLTNNTISTRNTVTVDSTRGIVSGTVLDADSRPLPGVNVIVKGSDNGTTTDFDGNFLINAESEDELTFSYIGFKPASFVISETNRISIVLEESSQALEEVVVTSMGIQRERKAVGYSISTVVSESLQGNVAGIQITQNSGDISSKNAVKQSGNSSITGENGPLYVVDGVPVMGNPIQELKPEDINGIQVLKAMHAIVLYGNRASNGVVIITTKNGSEVKQEKIEELNRRISDKIELKSWNPETPYIQILEQQESIELAYKKYLDIRNDYSNSPSFYLDVSDFFDQRGSTDYAITILTNLMEVELNNHELLKALAYKLEYFEEYELASIVYEKVLELRPEEPQSYRDLALVYEQLGKIKESFDLLYLLYEGQLLVKDEDERFNGIEQIAYIELSRLVNKYSKRLKLRKEIKNKFKEIPVDIRIVIDWNHNDTDIDLWVIDPTKEKAYYKNNLTKIGGRISEDMTEGYGPEEFMLKNANKGEYRILADYYSDNIQKISGPTILKVSIFTDYGKSNEKKKIKILRLDKEEDELEVGSIKY</sequence>
<evidence type="ECO:0000256" key="1">
    <source>
        <dbReference type="SAM" id="MobiDB-lite"/>
    </source>
</evidence>
<keyword evidence="4" id="KW-1185">Reference proteome</keyword>
<feature type="region of interest" description="Disordered" evidence="1">
    <location>
        <begin position="578"/>
        <end position="616"/>
    </location>
</feature>
<dbReference type="RefSeq" id="WP_097441211.1">
    <property type="nucleotide sequence ID" value="NZ_KZ300477.1"/>
</dbReference>
<dbReference type="PROSITE" id="PS51468">
    <property type="entry name" value="VIT"/>
    <property type="match status" value="1"/>
</dbReference>
<name>A0A2A4G3V3_9FLAO</name>
<proteinExistence type="predicted"/>
<dbReference type="AlphaFoldDB" id="A0A2A4G3V3"/>
<dbReference type="InterPro" id="IPR019220">
    <property type="entry name" value="DUF2135"/>
</dbReference>
<dbReference type="EMBL" id="NBWU01000007">
    <property type="protein sequence ID" value="PCE63103.1"/>
    <property type="molecule type" value="Genomic_DNA"/>
</dbReference>
<dbReference type="SUPFAM" id="SSF49464">
    <property type="entry name" value="Carboxypeptidase regulatory domain-like"/>
    <property type="match status" value="1"/>
</dbReference>
<dbReference type="Gene3D" id="2.170.130.10">
    <property type="entry name" value="TonB-dependent receptor, plug domain"/>
    <property type="match status" value="1"/>
</dbReference>
<dbReference type="InterPro" id="IPR013694">
    <property type="entry name" value="VIT"/>
</dbReference>
<dbReference type="Pfam" id="PF13715">
    <property type="entry name" value="CarbopepD_reg_2"/>
    <property type="match status" value="1"/>
</dbReference>
<dbReference type="Gene3D" id="2.60.40.1120">
    <property type="entry name" value="Carboxypeptidase-like, regulatory domain"/>
    <property type="match status" value="1"/>
</dbReference>
<gene>
    <name evidence="3" type="ORF">B7P33_17685</name>
</gene>
<accession>A0A2A4G3V3</accession>
<dbReference type="Pfam" id="PF08487">
    <property type="entry name" value="VIT"/>
    <property type="match status" value="1"/>
</dbReference>
<organism evidence="3 4">
    <name type="scientific">Sediminicola luteus</name>
    <dbReference type="NCBI Taxonomy" id="319238"/>
    <lineage>
        <taxon>Bacteria</taxon>
        <taxon>Pseudomonadati</taxon>
        <taxon>Bacteroidota</taxon>
        <taxon>Flavobacteriia</taxon>
        <taxon>Flavobacteriales</taxon>
        <taxon>Flavobacteriaceae</taxon>
        <taxon>Sediminicola</taxon>
    </lineage>
</organism>
<dbReference type="SUPFAM" id="SSF56935">
    <property type="entry name" value="Porins"/>
    <property type="match status" value="1"/>
</dbReference>
<dbReference type="InterPro" id="IPR036465">
    <property type="entry name" value="vWFA_dom_sf"/>
</dbReference>
<dbReference type="Gene3D" id="1.25.40.10">
    <property type="entry name" value="Tetratricopeptide repeat domain"/>
    <property type="match status" value="1"/>
</dbReference>